<organism evidence="2 3">
    <name type="scientific">Elysia marginata</name>
    <dbReference type="NCBI Taxonomy" id="1093978"/>
    <lineage>
        <taxon>Eukaryota</taxon>
        <taxon>Metazoa</taxon>
        <taxon>Spiralia</taxon>
        <taxon>Lophotrochozoa</taxon>
        <taxon>Mollusca</taxon>
        <taxon>Gastropoda</taxon>
        <taxon>Heterobranchia</taxon>
        <taxon>Euthyneura</taxon>
        <taxon>Panpulmonata</taxon>
        <taxon>Sacoglossa</taxon>
        <taxon>Placobranchoidea</taxon>
        <taxon>Plakobranchidae</taxon>
        <taxon>Elysia</taxon>
    </lineage>
</organism>
<evidence type="ECO:0000313" key="2">
    <source>
        <dbReference type="EMBL" id="GFR77064.1"/>
    </source>
</evidence>
<gene>
    <name evidence="2" type="ORF">ElyMa_005815700</name>
</gene>
<dbReference type="EMBL" id="BMAT01011674">
    <property type="protein sequence ID" value="GFR77064.1"/>
    <property type="molecule type" value="Genomic_DNA"/>
</dbReference>
<evidence type="ECO:0000313" key="3">
    <source>
        <dbReference type="Proteomes" id="UP000762676"/>
    </source>
</evidence>
<protein>
    <submittedName>
        <fullName evidence="2">Uncharacterized protein</fullName>
    </submittedName>
</protein>
<feature type="compositionally biased region" description="Basic and acidic residues" evidence="1">
    <location>
        <begin position="1"/>
        <end position="19"/>
    </location>
</feature>
<dbReference type="AlphaFoldDB" id="A0AAV4FVF8"/>
<feature type="region of interest" description="Disordered" evidence="1">
    <location>
        <begin position="1"/>
        <end position="38"/>
    </location>
</feature>
<feature type="non-terminal residue" evidence="2">
    <location>
        <position position="77"/>
    </location>
</feature>
<evidence type="ECO:0000256" key="1">
    <source>
        <dbReference type="SAM" id="MobiDB-lite"/>
    </source>
</evidence>
<dbReference type="Proteomes" id="UP000762676">
    <property type="component" value="Unassembled WGS sequence"/>
</dbReference>
<name>A0AAV4FVF8_9GAST</name>
<feature type="compositionally biased region" description="Polar residues" evidence="1">
    <location>
        <begin position="20"/>
        <end position="32"/>
    </location>
</feature>
<keyword evidence="3" id="KW-1185">Reference proteome</keyword>
<comment type="caution">
    <text evidence="2">The sequence shown here is derived from an EMBL/GenBank/DDBJ whole genome shotgun (WGS) entry which is preliminary data.</text>
</comment>
<accession>A0AAV4FVF8</accession>
<proteinExistence type="predicted"/>
<reference evidence="2 3" key="1">
    <citation type="journal article" date="2021" name="Elife">
        <title>Chloroplast acquisition without the gene transfer in kleptoplastic sea slugs, Plakobranchus ocellatus.</title>
        <authorList>
            <person name="Maeda T."/>
            <person name="Takahashi S."/>
            <person name="Yoshida T."/>
            <person name="Shimamura S."/>
            <person name="Takaki Y."/>
            <person name="Nagai Y."/>
            <person name="Toyoda A."/>
            <person name="Suzuki Y."/>
            <person name="Arimoto A."/>
            <person name="Ishii H."/>
            <person name="Satoh N."/>
            <person name="Nishiyama T."/>
            <person name="Hasebe M."/>
            <person name="Maruyama T."/>
            <person name="Minagawa J."/>
            <person name="Obokata J."/>
            <person name="Shigenobu S."/>
        </authorList>
    </citation>
    <scope>NUCLEOTIDE SEQUENCE [LARGE SCALE GENOMIC DNA]</scope>
</reference>
<sequence>MSRSGSEHVSPERISKPAEQRQSGAFDSSNPLKSRPHSAGFMLSDTYCVTEIDMHTHRQSAQGNSDILFTQILMADV</sequence>